<dbReference type="EMBL" id="JAOTOJ010000009">
    <property type="protein sequence ID" value="KAK9395791.1"/>
    <property type="molecule type" value="Genomic_DNA"/>
</dbReference>
<name>A0AAW1B130_CROAD</name>
<keyword evidence="2" id="KW-1185">Reference proteome</keyword>
<proteinExistence type="predicted"/>
<sequence length="111" mass="12325">LHFLPGGGDFLADTLSRLPQYNSTRENVVNSIIPSNQIVGPAVTRVQDKIKPNITNDLTQSLKTALAGNNWFACHKEDVTVHNGLTWFGTKLYVPTSQRPLILQRSHDSKT</sequence>
<protein>
    <submittedName>
        <fullName evidence="1">Uncharacterized protein</fullName>
    </submittedName>
</protein>
<dbReference type="Proteomes" id="UP001474421">
    <property type="component" value="Unassembled WGS sequence"/>
</dbReference>
<comment type="caution">
    <text evidence="1">The sequence shown here is derived from an EMBL/GenBank/DDBJ whole genome shotgun (WGS) entry which is preliminary data.</text>
</comment>
<reference evidence="1 2" key="1">
    <citation type="journal article" date="2024" name="Proc. Natl. Acad. Sci. U.S.A.">
        <title>The genetic regulatory architecture and epigenomic basis for age-related changes in rattlesnake venom.</title>
        <authorList>
            <person name="Hogan M.P."/>
            <person name="Holding M.L."/>
            <person name="Nystrom G.S."/>
            <person name="Colston T.J."/>
            <person name="Bartlett D.A."/>
            <person name="Mason A.J."/>
            <person name="Ellsworth S.A."/>
            <person name="Rautsaw R.M."/>
            <person name="Lawrence K.C."/>
            <person name="Strickland J.L."/>
            <person name="He B."/>
            <person name="Fraser P."/>
            <person name="Margres M.J."/>
            <person name="Gilbert D.M."/>
            <person name="Gibbs H.L."/>
            <person name="Parkinson C.L."/>
            <person name="Rokyta D.R."/>
        </authorList>
    </citation>
    <scope>NUCLEOTIDE SEQUENCE [LARGE SCALE GENOMIC DNA]</scope>
    <source>
        <strain evidence="1">DRR0105</strain>
    </source>
</reference>
<accession>A0AAW1B130</accession>
<evidence type="ECO:0000313" key="1">
    <source>
        <dbReference type="EMBL" id="KAK9395791.1"/>
    </source>
</evidence>
<evidence type="ECO:0000313" key="2">
    <source>
        <dbReference type="Proteomes" id="UP001474421"/>
    </source>
</evidence>
<gene>
    <name evidence="1" type="ORF">NXF25_019152</name>
</gene>
<organism evidence="1 2">
    <name type="scientific">Crotalus adamanteus</name>
    <name type="common">Eastern diamondback rattlesnake</name>
    <dbReference type="NCBI Taxonomy" id="8729"/>
    <lineage>
        <taxon>Eukaryota</taxon>
        <taxon>Metazoa</taxon>
        <taxon>Chordata</taxon>
        <taxon>Craniata</taxon>
        <taxon>Vertebrata</taxon>
        <taxon>Euteleostomi</taxon>
        <taxon>Lepidosauria</taxon>
        <taxon>Squamata</taxon>
        <taxon>Bifurcata</taxon>
        <taxon>Unidentata</taxon>
        <taxon>Episquamata</taxon>
        <taxon>Toxicofera</taxon>
        <taxon>Serpentes</taxon>
        <taxon>Colubroidea</taxon>
        <taxon>Viperidae</taxon>
        <taxon>Crotalinae</taxon>
        <taxon>Crotalus</taxon>
    </lineage>
</organism>
<feature type="non-terminal residue" evidence="1">
    <location>
        <position position="1"/>
    </location>
</feature>
<dbReference type="AlphaFoldDB" id="A0AAW1B130"/>